<accession>A0A2R5GTT3</accession>
<feature type="domain" description="PPIase FKBP-type" evidence="9">
    <location>
        <begin position="73"/>
        <end position="159"/>
    </location>
</feature>
<feature type="compositionally biased region" description="Low complexity" evidence="6">
    <location>
        <begin position="211"/>
        <end position="221"/>
    </location>
</feature>
<keyword evidence="7" id="KW-1133">Transmembrane helix</keyword>
<evidence type="ECO:0000256" key="6">
    <source>
        <dbReference type="SAM" id="MobiDB-lite"/>
    </source>
</evidence>
<dbReference type="OrthoDB" id="1902587at2759"/>
<dbReference type="EC" id="5.2.1.8" evidence="2 5"/>
<keyword evidence="8" id="KW-0732">Signal</keyword>
<name>A0A2R5GTT3_9STRA</name>
<dbReference type="InParanoid" id="A0A2R5GTT3"/>
<comment type="caution">
    <text evidence="10">The sequence shown here is derived from an EMBL/GenBank/DDBJ whole genome shotgun (WGS) entry which is preliminary data.</text>
</comment>
<dbReference type="InterPro" id="IPR001179">
    <property type="entry name" value="PPIase_FKBP_dom"/>
</dbReference>
<evidence type="ECO:0000256" key="3">
    <source>
        <dbReference type="ARBA" id="ARBA00023110"/>
    </source>
</evidence>
<keyword evidence="4 5" id="KW-0413">Isomerase</keyword>
<feature type="transmembrane region" description="Helical" evidence="7">
    <location>
        <begin position="183"/>
        <end position="201"/>
    </location>
</feature>
<evidence type="ECO:0000256" key="7">
    <source>
        <dbReference type="SAM" id="Phobius"/>
    </source>
</evidence>
<dbReference type="SUPFAM" id="SSF54534">
    <property type="entry name" value="FKBP-like"/>
    <property type="match status" value="1"/>
</dbReference>
<evidence type="ECO:0000259" key="9">
    <source>
        <dbReference type="PROSITE" id="PS50059"/>
    </source>
</evidence>
<keyword evidence="3 5" id="KW-0697">Rotamase</keyword>
<feature type="chain" id="PRO_5015343700" description="peptidylprolyl isomerase" evidence="8">
    <location>
        <begin position="29"/>
        <end position="227"/>
    </location>
</feature>
<dbReference type="EMBL" id="BEYU01000186">
    <property type="protein sequence ID" value="GBG34287.1"/>
    <property type="molecule type" value="Genomic_DNA"/>
</dbReference>
<evidence type="ECO:0000256" key="8">
    <source>
        <dbReference type="SAM" id="SignalP"/>
    </source>
</evidence>
<organism evidence="10 11">
    <name type="scientific">Hondaea fermentalgiana</name>
    <dbReference type="NCBI Taxonomy" id="2315210"/>
    <lineage>
        <taxon>Eukaryota</taxon>
        <taxon>Sar</taxon>
        <taxon>Stramenopiles</taxon>
        <taxon>Bigyra</taxon>
        <taxon>Labyrinthulomycetes</taxon>
        <taxon>Thraustochytrida</taxon>
        <taxon>Thraustochytriidae</taxon>
        <taxon>Hondaea</taxon>
    </lineage>
</organism>
<dbReference type="PANTHER" id="PTHR43811:SF23">
    <property type="entry name" value="FKBP-TYPE 22 KDA PEPTIDYL-PROLYL CIS-TRANS ISOMERASE"/>
    <property type="match status" value="1"/>
</dbReference>
<keyword evidence="7" id="KW-0812">Transmembrane</keyword>
<evidence type="ECO:0000313" key="10">
    <source>
        <dbReference type="EMBL" id="GBG34287.1"/>
    </source>
</evidence>
<feature type="signal peptide" evidence="8">
    <location>
        <begin position="1"/>
        <end position="28"/>
    </location>
</feature>
<evidence type="ECO:0000256" key="2">
    <source>
        <dbReference type="ARBA" id="ARBA00013194"/>
    </source>
</evidence>
<dbReference type="InterPro" id="IPR046357">
    <property type="entry name" value="PPIase_dom_sf"/>
</dbReference>
<evidence type="ECO:0000256" key="5">
    <source>
        <dbReference type="PROSITE-ProRule" id="PRU00277"/>
    </source>
</evidence>
<evidence type="ECO:0000256" key="4">
    <source>
        <dbReference type="ARBA" id="ARBA00023235"/>
    </source>
</evidence>
<reference evidence="10 11" key="1">
    <citation type="submission" date="2017-12" db="EMBL/GenBank/DDBJ databases">
        <title>Sequencing, de novo assembly and annotation of complete genome of a new Thraustochytrid species, strain FCC1311.</title>
        <authorList>
            <person name="Sedici K."/>
            <person name="Godart F."/>
            <person name="Aiese Cigliano R."/>
            <person name="Sanseverino W."/>
            <person name="Barakat M."/>
            <person name="Ortet P."/>
            <person name="Marechal E."/>
            <person name="Cagnac O."/>
            <person name="Amato A."/>
        </authorList>
    </citation>
    <scope>NUCLEOTIDE SEQUENCE [LARGE SCALE GENOMIC DNA]</scope>
</reference>
<dbReference type="Pfam" id="PF00254">
    <property type="entry name" value="FKBP_C"/>
    <property type="match status" value="1"/>
</dbReference>
<dbReference type="PANTHER" id="PTHR43811">
    <property type="entry name" value="FKBP-TYPE PEPTIDYL-PROLYL CIS-TRANS ISOMERASE FKPA"/>
    <property type="match status" value="1"/>
</dbReference>
<dbReference type="Gene3D" id="3.10.50.40">
    <property type="match status" value="1"/>
</dbReference>
<dbReference type="PROSITE" id="PS50059">
    <property type="entry name" value="FKBP_PPIASE"/>
    <property type="match status" value="1"/>
</dbReference>
<feature type="region of interest" description="Disordered" evidence="6">
    <location>
        <begin position="208"/>
        <end position="227"/>
    </location>
</feature>
<dbReference type="Proteomes" id="UP000241890">
    <property type="component" value="Unassembled WGS sequence"/>
</dbReference>
<comment type="catalytic activity">
    <reaction evidence="1 5">
        <text>[protein]-peptidylproline (omega=180) = [protein]-peptidylproline (omega=0)</text>
        <dbReference type="Rhea" id="RHEA:16237"/>
        <dbReference type="Rhea" id="RHEA-COMP:10747"/>
        <dbReference type="Rhea" id="RHEA-COMP:10748"/>
        <dbReference type="ChEBI" id="CHEBI:83833"/>
        <dbReference type="ChEBI" id="CHEBI:83834"/>
        <dbReference type="EC" id="5.2.1.8"/>
    </reaction>
</comment>
<dbReference type="GO" id="GO:0003755">
    <property type="term" value="F:peptidyl-prolyl cis-trans isomerase activity"/>
    <property type="evidence" value="ECO:0007669"/>
    <property type="project" value="UniProtKB-KW"/>
</dbReference>
<evidence type="ECO:0000313" key="11">
    <source>
        <dbReference type="Proteomes" id="UP000241890"/>
    </source>
</evidence>
<dbReference type="AlphaFoldDB" id="A0A2R5GTT3"/>
<keyword evidence="7" id="KW-0472">Membrane</keyword>
<proteinExistence type="predicted"/>
<gene>
    <name evidence="10" type="ORF">FCC1311_105102</name>
</gene>
<keyword evidence="11" id="KW-1185">Reference proteome</keyword>
<protein>
    <recommendedName>
        <fullName evidence="2 5">peptidylprolyl isomerase</fullName>
        <ecNumber evidence="2 5">5.2.1.8</ecNumber>
    </recommendedName>
</protein>
<evidence type="ECO:0000256" key="1">
    <source>
        <dbReference type="ARBA" id="ARBA00000971"/>
    </source>
</evidence>
<sequence length="227" mass="25030">MQSKVPFRCASALLLAVLALAGLDLATADNAASEAFLASYEEDHDDVRRLPSGVMYRVLQAATSPAAKSPMVDDLCKLNYEGKLVTGVVFDSSLERGEPAYFTPSQVIEGWKEALQEMEEGDKWEVVIPSALAYGEKGAGEKIPADSALVFEIELLEVNPEFQGMDWVKQQMRKDIPGLPFKLSVWQGVLLAGYISLRVFMRQYMDRRATPRQPAPAQQQAKGTKSD</sequence>